<keyword evidence="2" id="KW-1133">Transmembrane helix</keyword>
<reference evidence="3 4" key="1">
    <citation type="submission" date="2012-02" db="EMBL/GenBank/DDBJ databases">
        <title>Complete genome sequence of Actinoplanes missouriensis 431 (= NBRC 102363).</title>
        <authorList>
            <person name="Ohnishi Y."/>
            <person name="Ishikawa J."/>
            <person name="Sekine M."/>
            <person name="Hosoyama A."/>
            <person name="Harada T."/>
            <person name="Narita H."/>
            <person name="Hata T."/>
            <person name="Konno Y."/>
            <person name="Tutikane K."/>
            <person name="Fujita N."/>
            <person name="Horinouchi S."/>
            <person name="Hayakawa M."/>
        </authorList>
    </citation>
    <scope>NUCLEOTIDE SEQUENCE [LARGE SCALE GENOMIC DNA]</scope>
    <source>
        <strain evidence="4">ATCC 14538 / DSM 43046 / CBS 188.64 / JCM 3121 / NBRC 102363 / NCIMB 12654 / NRRL B-3342 / UNCC 431</strain>
    </source>
</reference>
<evidence type="ECO:0000313" key="3">
    <source>
        <dbReference type="EMBL" id="BAL92109.1"/>
    </source>
</evidence>
<evidence type="ECO:0000256" key="2">
    <source>
        <dbReference type="SAM" id="Phobius"/>
    </source>
</evidence>
<dbReference type="EMBL" id="AP012319">
    <property type="protein sequence ID" value="BAL92109.1"/>
    <property type="molecule type" value="Genomic_DNA"/>
</dbReference>
<dbReference type="RefSeq" id="WP_014446994.1">
    <property type="nucleotide sequence ID" value="NC_017093.1"/>
</dbReference>
<protein>
    <submittedName>
        <fullName evidence="3">Uncharacterized protein</fullName>
    </submittedName>
</protein>
<keyword evidence="2" id="KW-0812">Transmembrane</keyword>
<organism evidence="3 4">
    <name type="scientific">Actinoplanes missouriensis (strain ATCC 14538 / DSM 43046 / CBS 188.64 / JCM 3121 / NBRC 102363 / NCIMB 12654 / NRRL B-3342 / UNCC 431)</name>
    <dbReference type="NCBI Taxonomy" id="512565"/>
    <lineage>
        <taxon>Bacteria</taxon>
        <taxon>Bacillati</taxon>
        <taxon>Actinomycetota</taxon>
        <taxon>Actinomycetes</taxon>
        <taxon>Micromonosporales</taxon>
        <taxon>Micromonosporaceae</taxon>
        <taxon>Actinoplanes</taxon>
    </lineage>
</organism>
<evidence type="ECO:0000256" key="1">
    <source>
        <dbReference type="SAM" id="MobiDB-lite"/>
    </source>
</evidence>
<feature type="region of interest" description="Disordered" evidence="1">
    <location>
        <begin position="68"/>
        <end position="100"/>
    </location>
</feature>
<dbReference type="AlphaFoldDB" id="I0HGH2"/>
<dbReference type="HOGENOM" id="CLU_2299674_0_0_11"/>
<dbReference type="Proteomes" id="UP000007882">
    <property type="component" value="Chromosome"/>
</dbReference>
<dbReference type="PATRIC" id="fig|512565.3.peg.6889"/>
<dbReference type="KEGG" id="ams:AMIS_68890"/>
<gene>
    <name evidence="3" type="ordered locus">AMIS_68890</name>
</gene>
<accession>I0HGH2</accession>
<keyword evidence="4" id="KW-1185">Reference proteome</keyword>
<sequence>MADVDQRLNSAKVAVGVAFAMNGFAYAGWLSRAPAAQDALDIVGMRQALLVVLGALAVGLAASGAARPLKPAAGDIPAAGTPAAGDRNRSAVLGQEVADD</sequence>
<proteinExistence type="predicted"/>
<name>I0HGH2_ACTM4</name>
<dbReference type="OrthoDB" id="9809599at2"/>
<feature type="transmembrane region" description="Helical" evidence="2">
    <location>
        <begin position="12"/>
        <end position="30"/>
    </location>
</feature>
<keyword evidence="2" id="KW-0472">Membrane</keyword>
<dbReference type="STRING" id="512565.AMIS_68890"/>
<evidence type="ECO:0000313" key="4">
    <source>
        <dbReference type="Proteomes" id="UP000007882"/>
    </source>
</evidence>
<feature type="transmembrane region" description="Helical" evidence="2">
    <location>
        <begin position="42"/>
        <end position="62"/>
    </location>
</feature>